<evidence type="ECO:0000256" key="6">
    <source>
        <dbReference type="ARBA" id="ARBA00022777"/>
    </source>
</evidence>
<dbReference type="CDD" id="cd16917">
    <property type="entry name" value="HATPase_UhpB-NarQ-NarX-like"/>
    <property type="match status" value="1"/>
</dbReference>
<keyword evidence="8" id="KW-0902">Two-component regulatory system</keyword>
<evidence type="ECO:0000256" key="3">
    <source>
        <dbReference type="ARBA" id="ARBA00022553"/>
    </source>
</evidence>
<evidence type="ECO:0000256" key="4">
    <source>
        <dbReference type="ARBA" id="ARBA00022679"/>
    </source>
</evidence>
<keyword evidence="6 11" id="KW-0418">Kinase</keyword>
<protein>
    <recommendedName>
        <fullName evidence="2">histidine kinase</fullName>
        <ecNumber evidence="2">2.7.13.3</ecNumber>
    </recommendedName>
</protein>
<keyword evidence="5" id="KW-0547">Nucleotide-binding</keyword>
<dbReference type="EC" id="2.7.13.3" evidence="2"/>
<feature type="transmembrane region" description="Helical" evidence="9">
    <location>
        <begin position="30"/>
        <end position="50"/>
    </location>
</feature>
<sequence length="372" mass="43165">MDKRNTYIVKFIIIFLNIIYAVSTLEEGRIPYFIILILLCLFNMQFRIIYFKEKLFLLSVVVDFILIYFLFDGFKGITYLLLYITLIDGVSFSKKYSSGIILTTFIVLSYLIKDFSVEIILMNLFIYSLCIILMLNINKLMDKSSTLEYLYDDVRRYSYELEKTKKQLELYSQRVRHVAQLEERNRISEEIHDTIGHRLTALLIQMQAGVSILDLDSEKSKKLLKASIENLRESIDILRYTVKDMKNIQLENIVEAINNLSKKFTMDTGINIDFMVKGNVINLNSEVQLILYKNAQEGITNGVKHGKAKNIKIHLTFEEDKVRLKISDDGIGCTSIEKGMGLASMEERLKSVKGELRLYNLEDFVIESIIPL</sequence>
<keyword evidence="7" id="KW-0067">ATP-binding</keyword>
<evidence type="ECO:0000256" key="9">
    <source>
        <dbReference type="SAM" id="Phobius"/>
    </source>
</evidence>
<evidence type="ECO:0000256" key="2">
    <source>
        <dbReference type="ARBA" id="ARBA00012438"/>
    </source>
</evidence>
<evidence type="ECO:0000256" key="7">
    <source>
        <dbReference type="ARBA" id="ARBA00022840"/>
    </source>
</evidence>
<dbReference type="InterPro" id="IPR036890">
    <property type="entry name" value="HATPase_C_sf"/>
</dbReference>
<dbReference type="Proteomes" id="UP001500339">
    <property type="component" value="Unassembled WGS sequence"/>
</dbReference>
<keyword evidence="4" id="KW-0808">Transferase</keyword>
<dbReference type="EMBL" id="BAAACF010000001">
    <property type="protein sequence ID" value="GAA0725714.1"/>
    <property type="molecule type" value="Genomic_DNA"/>
</dbReference>
<comment type="caution">
    <text evidence="11">The sequence shown here is derived from an EMBL/GenBank/DDBJ whole genome shotgun (WGS) entry which is preliminary data.</text>
</comment>
<keyword evidence="3" id="KW-0597">Phosphoprotein</keyword>
<dbReference type="GO" id="GO:0016301">
    <property type="term" value="F:kinase activity"/>
    <property type="evidence" value="ECO:0007669"/>
    <property type="project" value="UniProtKB-KW"/>
</dbReference>
<keyword evidence="9" id="KW-0812">Transmembrane</keyword>
<dbReference type="InterPro" id="IPR011712">
    <property type="entry name" value="Sig_transdc_His_kin_sub3_dim/P"/>
</dbReference>
<feature type="transmembrane region" description="Helical" evidence="9">
    <location>
        <begin position="96"/>
        <end position="113"/>
    </location>
</feature>
<comment type="catalytic activity">
    <reaction evidence="1">
        <text>ATP + protein L-histidine = ADP + protein N-phospho-L-histidine.</text>
        <dbReference type="EC" id="2.7.13.3"/>
    </reaction>
</comment>
<evidence type="ECO:0000259" key="10">
    <source>
        <dbReference type="Pfam" id="PF07730"/>
    </source>
</evidence>
<dbReference type="InterPro" id="IPR050482">
    <property type="entry name" value="Sensor_HK_TwoCompSys"/>
</dbReference>
<keyword evidence="12" id="KW-1185">Reference proteome</keyword>
<keyword evidence="9" id="KW-1133">Transmembrane helix</keyword>
<dbReference type="RefSeq" id="WP_343769486.1">
    <property type="nucleotide sequence ID" value="NZ_BAAACF010000001.1"/>
</dbReference>
<evidence type="ECO:0000256" key="1">
    <source>
        <dbReference type="ARBA" id="ARBA00000085"/>
    </source>
</evidence>
<keyword evidence="9" id="KW-0472">Membrane</keyword>
<dbReference type="PANTHER" id="PTHR24421:SF10">
    <property type="entry name" value="NITRATE_NITRITE SENSOR PROTEIN NARQ"/>
    <property type="match status" value="1"/>
</dbReference>
<feature type="transmembrane region" description="Helical" evidence="9">
    <location>
        <begin position="119"/>
        <end position="137"/>
    </location>
</feature>
<name>A0ABN1J232_9CLOT</name>
<gene>
    <name evidence="11" type="ORF">GCM10008905_21520</name>
</gene>
<proteinExistence type="predicted"/>
<dbReference type="PANTHER" id="PTHR24421">
    <property type="entry name" value="NITRATE/NITRITE SENSOR PROTEIN NARX-RELATED"/>
    <property type="match status" value="1"/>
</dbReference>
<feature type="domain" description="Signal transduction histidine kinase subgroup 3 dimerisation and phosphoacceptor" evidence="10">
    <location>
        <begin position="183"/>
        <end position="247"/>
    </location>
</feature>
<feature type="transmembrane region" description="Helical" evidence="9">
    <location>
        <begin position="6"/>
        <end position="23"/>
    </location>
</feature>
<evidence type="ECO:0000313" key="12">
    <source>
        <dbReference type="Proteomes" id="UP001500339"/>
    </source>
</evidence>
<dbReference type="Pfam" id="PF07730">
    <property type="entry name" value="HisKA_3"/>
    <property type="match status" value="1"/>
</dbReference>
<organism evidence="11 12">
    <name type="scientific">Clostridium malenominatum</name>
    <dbReference type="NCBI Taxonomy" id="1539"/>
    <lineage>
        <taxon>Bacteria</taxon>
        <taxon>Bacillati</taxon>
        <taxon>Bacillota</taxon>
        <taxon>Clostridia</taxon>
        <taxon>Eubacteriales</taxon>
        <taxon>Clostridiaceae</taxon>
        <taxon>Clostridium</taxon>
    </lineage>
</organism>
<dbReference type="Gene3D" id="3.30.565.10">
    <property type="entry name" value="Histidine kinase-like ATPase, C-terminal domain"/>
    <property type="match status" value="1"/>
</dbReference>
<accession>A0ABN1J232</accession>
<evidence type="ECO:0000256" key="5">
    <source>
        <dbReference type="ARBA" id="ARBA00022741"/>
    </source>
</evidence>
<evidence type="ECO:0000256" key="8">
    <source>
        <dbReference type="ARBA" id="ARBA00023012"/>
    </source>
</evidence>
<dbReference type="Gene3D" id="1.20.5.1930">
    <property type="match status" value="1"/>
</dbReference>
<reference evidence="11 12" key="1">
    <citation type="journal article" date="2019" name="Int. J. Syst. Evol. Microbiol.">
        <title>The Global Catalogue of Microorganisms (GCM) 10K type strain sequencing project: providing services to taxonomists for standard genome sequencing and annotation.</title>
        <authorList>
            <consortium name="The Broad Institute Genomics Platform"/>
            <consortium name="The Broad Institute Genome Sequencing Center for Infectious Disease"/>
            <person name="Wu L."/>
            <person name="Ma J."/>
        </authorList>
    </citation>
    <scope>NUCLEOTIDE SEQUENCE [LARGE SCALE GENOMIC DNA]</scope>
    <source>
        <strain evidence="11 12">JCM 1405</strain>
    </source>
</reference>
<dbReference type="SUPFAM" id="SSF55874">
    <property type="entry name" value="ATPase domain of HSP90 chaperone/DNA topoisomerase II/histidine kinase"/>
    <property type="match status" value="1"/>
</dbReference>
<feature type="transmembrane region" description="Helical" evidence="9">
    <location>
        <begin position="56"/>
        <end position="84"/>
    </location>
</feature>
<evidence type="ECO:0000313" key="11">
    <source>
        <dbReference type="EMBL" id="GAA0725714.1"/>
    </source>
</evidence>